<reference evidence="1 2" key="2">
    <citation type="journal article" date="2022" name="Mol. Ecol. Resour.">
        <title>The genomes of chicory, endive, great burdock and yacon provide insights into Asteraceae paleo-polyploidization history and plant inulin production.</title>
        <authorList>
            <person name="Fan W."/>
            <person name="Wang S."/>
            <person name="Wang H."/>
            <person name="Wang A."/>
            <person name="Jiang F."/>
            <person name="Liu H."/>
            <person name="Zhao H."/>
            <person name="Xu D."/>
            <person name="Zhang Y."/>
        </authorList>
    </citation>
    <scope>NUCLEOTIDE SEQUENCE [LARGE SCALE GENOMIC DNA]</scope>
    <source>
        <strain evidence="2">cv. Yunnan</strain>
        <tissue evidence="1">Leaves</tissue>
    </source>
</reference>
<reference evidence="2" key="1">
    <citation type="journal article" date="2022" name="Mol. Ecol. Resour.">
        <title>The genomes of chicory, endive, great burdock and yacon provide insights into Asteraceae palaeo-polyploidization history and plant inulin production.</title>
        <authorList>
            <person name="Fan W."/>
            <person name="Wang S."/>
            <person name="Wang H."/>
            <person name="Wang A."/>
            <person name="Jiang F."/>
            <person name="Liu H."/>
            <person name="Zhao H."/>
            <person name="Xu D."/>
            <person name="Zhang Y."/>
        </authorList>
    </citation>
    <scope>NUCLEOTIDE SEQUENCE [LARGE SCALE GENOMIC DNA]</scope>
    <source>
        <strain evidence="2">cv. Yunnan</strain>
    </source>
</reference>
<protein>
    <submittedName>
        <fullName evidence="1">Uncharacterized protein</fullName>
    </submittedName>
</protein>
<proteinExistence type="predicted"/>
<dbReference type="Proteomes" id="UP001056120">
    <property type="component" value="Linkage Group LG27"/>
</dbReference>
<accession>A0ACB8YS18</accession>
<organism evidence="1 2">
    <name type="scientific">Smallanthus sonchifolius</name>
    <dbReference type="NCBI Taxonomy" id="185202"/>
    <lineage>
        <taxon>Eukaryota</taxon>
        <taxon>Viridiplantae</taxon>
        <taxon>Streptophyta</taxon>
        <taxon>Embryophyta</taxon>
        <taxon>Tracheophyta</taxon>
        <taxon>Spermatophyta</taxon>
        <taxon>Magnoliopsida</taxon>
        <taxon>eudicotyledons</taxon>
        <taxon>Gunneridae</taxon>
        <taxon>Pentapetalae</taxon>
        <taxon>asterids</taxon>
        <taxon>campanulids</taxon>
        <taxon>Asterales</taxon>
        <taxon>Asteraceae</taxon>
        <taxon>Asteroideae</taxon>
        <taxon>Heliantheae alliance</taxon>
        <taxon>Millerieae</taxon>
        <taxon>Smallanthus</taxon>
    </lineage>
</organism>
<evidence type="ECO:0000313" key="2">
    <source>
        <dbReference type="Proteomes" id="UP001056120"/>
    </source>
</evidence>
<keyword evidence="2" id="KW-1185">Reference proteome</keyword>
<dbReference type="EMBL" id="CM042044">
    <property type="protein sequence ID" value="KAI3686800.1"/>
    <property type="molecule type" value="Genomic_DNA"/>
</dbReference>
<gene>
    <name evidence="1" type="ORF">L1987_80488</name>
</gene>
<comment type="caution">
    <text evidence="1">The sequence shown here is derived from an EMBL/GenBank/DDBJ whole genome shotgun (WGS) entry which is preliminary data.</text>
</comment>
<evidence type="ECO:0000313" key="1">
    <source>
        <dbReference type="EMBL" id="KAI3686800.1"/>
    </source>
</evidence>
<name>A0ACB8YS18_9ASTR</name>
<sequence>MVASGGFGWLSCQMTGSDGETTAAVADPGAFWTGIGIPSLGQTWSMKANGSNLVKWPTDLYTRTKRINR</sequence>